<reference evidence="3" key="1">
    <citation type="submission" date="2022-03" db="EMBL/GenBank/DDBJ databases">
        <authorList>
            <person name="Alioto T."/>
            <person name="Alioto T."/>
            <person name="Gomez Garrido J."/>
        </authorList>
    </citation>
    <scope>NUCLEOTIDE SEQUENCE</scope>
</reference>
<dbReference type="AlphaFoldDB" id="A0AAD1WSX3"/>
<protein>
    <submittedName>
        <fullName evidence="3">Coiled-coil-helix-coiled-coil-helix domain-containing 1</fullName>
    </submittedName>
</protein>
<dbReference type="Proteomes" id="UP001295444">
    <property type="component" value="Chromosome 11"/>
</dbReference>
<feature type="domain" description="CHCH" evidence="2">
    <location>
        <begin position="49"/>
        <end position="83"/>
    </location>
</feature>
<dbReference type="InterPro" id="IPR010625">
    <property type="entry name" value="CHCH"/>
</dbReference>
<evidence type="ECO:0000313" key="3">
    <source>
        <dbReference type="EMBL" id="CAH2321871.1"/>
    </source>
</evidence>
<dbReference type="EMBL" id="OW240922">
    <property type="protein sequence ID" value="CAH2321871.1"/>
    <property type="molecule type" value="Genomic_DNA"/>
</dbReference>
<keyword evidence="4" id="KW-1185">Reference proteome</keyword>
<dbReference type="PROSITE" id="PS51808">
    <property type="entry name" value="CHCH"/>
    <property type="match status" value="1"/>
</dbReference>
<gene>
    <name evidence="3" type="ORF">PECUL_23A012778</name>
</gene>
<proteinExistence type="predicted"/>
<dbReference type="GO" id="GO:0003723">
    <property type="term" value="F:RNA binding"/>
    <property type="evidence" value="ECO:0007669"/>
    <property type="project" value="TreeGrafter"/>
</dbReference>
<dbReference type="InterPro" id="IPR033620">
    <property type="entry name" value="Ribosomal_mS37_met"/>
</dbReference>
<name>A0AAD1WSX3_PELCU</name>
<evidence type="ECO:0000256" key="1">
    <source>
        <dbReference type="ARBA" id="ARBA00023157"/>
    </source>
</evidence>
<dbReference type="PANTHER" id="PTHR31278">
    <property type="entry name" value="CHCHD1"/>
    <property type="match status" value="1"/>
</dbReference>
<sequence length="120" mass="13408">MASQGSTLHSKVAKLLSRRNGKPVLKPNRPLVLADRVANRKPDMGEASCITEMSVMMACWKQNTFNDALCSKEIGAFFNCVKKAEANRKSGLNQELQTGRLPPKQLNQLLKRFPNKSHEI</sequence>
<evidence type="ECO:0000313" key="4">
    <source>
        <dbReference type="Proteomes" id="UP001295444"/>
    </source>
</evidence>
<dbReference type="PANTHER" id="PTHR31278:SF2">
    <property type="entry name" value="SMALL RIBOSOMAL SUBUNIT PROTEIN MS37"/>
    <property type="match status" value="1"/>
</dbReference>
<dbReference type="GO" id="GO:0005761">
    <property type="term" value="C:mitochondrial ribosome"/>
    <property type="evidence" value="ECO:0007669"/>
    <property type="project" value="InterPro"/>
</dbReference>
<organism evidence="3 4">
    <name type="scientific">Pelobates cultripes</name>
    <name type="common">Western spadefoot toad</name>
    <dbReference type="NCBI Taxonomy" id="61616"/>
    <lineage>
        <taxon>Eukaryota</taxon>
        <taxon>Metazoa</taxon>
        <taxon>Chordata</taxon>
        <taxon>Craniata</taxon>
        <taxon>Vertebrata</taxon>
        <taxon>Euteleostomi</taxon>
        <taxon>Amphibia</taxon>
        <taxon>Batrachia</taxon>
        <taxon>Anura</taxon>
        <taxon>Pelobatoidea</taxon>
        <taxon>Pelobatidae</taxon>
        <taxon>Pelobates</taxon>
    </lineage>
</organism>
<dbReference type="InterPro" id="IPR009069">
    <property type="entry name" value="Cys_alpha_HP_mot_SF"/>
</dbReference>
<dbReference type="SUPFAM" id="SSF47072">
    <property type="entry name" value="Cysteine alpha-hairpin motif"/>
    <property type="match status" value="1"/>
</dbReference>
<keyword evidence="1" id="KW-1015">Disulfide bond</keyword>
<evidence type="ECO:0000259" key="2">
    <source>
        <dbReference type="Pfam" id="PF06747"/>
    </source>
</evidence>
<dbReference type="Pfam" id="PF06747">
    <property type="entry name" value="CHCH"/>
    <property type="match status" value="1"/>
</dbReference>
<dbReference type="GO" id="GO:0005654">
    <property type="term" value="C:nucleoplasm"/>
    <property type="evidence" value="ECO:0007669"/>
    <property type="project" value="TreeGrafter"/>
</dbReference>
<accession>A0AAD1WSX3</accession>
<dbReference type="GO" id="GO:0032543">
    <property type="term" value="P:mitochondrial translation"/>
    <property type="evidence" value="ECO:0007669"/>
    <property type="project" value="InterPro"/>
</dbReference>